<keyword evidence="15" id="KW-1185">Reference proteome</keyword>
<evidence type="ECO:0000256" key="9">
    <source>
        <dbReference type="ARBA" id="ARBA00022777"/>
    </source>
</evidence>
<keyword evidence="11 13" id="KW-0443">Lipid metabolism</keyword>
<evidence type="ECO:0000256" key="3">
    <source>
        <dbReference type="ARBA" id="ARBA00012071"/>
    </source>
</evidence>
<dbReference type="InterPro" id="IPR027417">
    <property type="entry name" value="P-loop_NTPase"/>
</dbReference>
<dbReference type="NCBIfam" id="TIGR00682">
    <property type="entry name" value="lpxK"/>
    <property type="match status" value="1"/>
</dbReference>
<evidence type="ECO:0000256" key="2">
    <source>
        <dbReference type="ARBA" id="ARBA00004870"/>
    </source>
</evidence>
<comment type="caution">
    <text evidence="14">The sequence shown here is derived from an EMBL/GenBank/DDBJ whole genome shotgun (WGS) entry which is preliminary data.</text>
</comment>
<dbReference type="PANTHER" id="PTHR42724:SF1">
    <property type="entry name" value="TETRAACYLDISACCHARIDE 4'-KINASE, MITOCHONDRIAL-RELATED"/>
    <property type="match status" value="1"/>
</dbReference>
<dbReference type="GO" id="GO:0009245">
    <property type="term" value="P:lipid A biosynthetic process"/>
    <property type="evidence" value="ECO:0007669"/>
    <property type="project" value="UniProtKB-UniRule"/>
</dbReference>
<keyword evidence="5 13" id="KW-0444">Lipid biosynthesis</keyword>
<keyword evidence="8 13" id="KW-0547">Nucleotide-binding</keyword>
<keyword evidence="7 13" id="KW-0808">Transferase</keyword>
<organism evidence="14 15">
    <name type="scientific">Notoacmeibacter marinus</name>
    <dbReference type="NCBI Taxonomy" id="1876515"/>
    <lineage>
        <taxon>Bacteria</taxon>
        <taxon>Pseudomonadati</taxon>
        <taxon>Pseudomonadota</taxon>
        <taxon>Alphaproteobacteria</taxon>
        <taxon>Hyphomicrobiales</taxon>
        <taxon>Notoacmeibacteraceae</taxon>
        <taxon>Notoacmeibacter</taxon>
    </lineage>
</organism>
<evidence type="ECO:0000256" key="1">
    <source>
        <dbReference type="ARBA" id="ARBA00002274"/>
    </source>
</evidence>
<proteinExistence type="inferred from homology"/>
<reference evidence="15" key="1">
    <citation type="journal article" date="2017" name="Int. J. Syst. Evol. Microbiol.">
        <title>Notoacmeibacter marinus gen. nov., sp. nov., isolated from the gut of a limpet and proposal of Notoacmeibacteraceae fam. nov. in the order Rhizobiales of the class Alphaproteobacteria.</title>
        <authorList>
            <person name="Huang Z."/>
            <person name="Guo F."/>
            <person name="Lai Q."/>
        </authorList>
    </citation>
    <scope>NUCLEOTIDE SEQUENCE [LARGE SCALE GENOMIC DNA]</scope>
    <source>
        <strain evidence="15">XMTR2A4</strain>
    </source>
</reference>
<evidence type="ECO:0000256" key="13">
    <source>
        <dbReference type="HAMAP-Rule" id="MF_00409"/>
    </source>
</evidence>
<dbReference type="Pfam" id="PF02606">
    <property type="entry name" value="LpxK"/>
    <property type="match status" value="1"/>
</dbReference>
<comment type="function">
    <text evidence="1 13">Transfers the gamma-phosphate of ATP to the 4'-position of a tetraacyldisaccharide 1-phosphate intermediate (termed DS-1-P) to form tetraacyldisaccharide 1,4'-bis-phosphate (lipid IVA).</text>
</comment>
<sequence>MASEAPPFWWINGDWRGYALAPAGWVYGAVAGYRQDRAPRRPVDAPVLCVGNFTVGGAGKTPVAIELARMAIQLGRKPGILSRGYGGNLDRPRIVDPDHDLARHVGDEPLLLARAAPVAVTPNRLAGARLLMEERQCDLLIMDDGFQSARIAIDHALLVVDAHHGFGNGHIIPAGPLRAPLRTQLRHADSLLVMGDGDAADHVVRIAARAALPIHRAKINPTGSPDLMGTPCLAFAGIGVPEKFFTTLRRIGASVAVTRSFPDHHVFTEDDAAELLADAHRDGLRLVTTEKDAIRLRGGKGALQTLYEQSAVLPVEAAFDNPTAATRIVEATIDAFKRRRLNERNKR</sequence>
<evidence type="ECO:0000256" key="10">
    <source>
        <dbReference type="ARBA" id="ARBA00022840"/>
    </source>
</evidence>
<feature type="binding site" evidence="13">
    <location>
        <begin position="54"/>
        <end position="61"/>
    </location>
    <ligand>
        <name>ATP</name>
        <dbReference type="ChEBI" id="CHEBI:30616"/>
    </ligand>
</feature>
<dbReference type="GO" id="GO:0009029">
    <property type="term" value="F:lipid-A 4'-kinase activity"/>
    <property type="evidence" value="ECO:0007669"/>
    <property type="project" value="UniProtKB-UniRule"/>
</dbReference>
<evidence type="ECO:0000256" key="6">
    <source>
        <dbReference type="ARBA" id="ARBA00022556"/>
    </source>
</evidence>
<dbReference type="SUPFAM" id="SSF52540">
    <property type="entry name" value="P-loop containing nucleoside triphosphate hydrolases"/>
    <property type="match status" value="1"/>
</dbReference>
<evidence type="ECO:0000256" key="12">
    <source>
        <dbReference type="ARBA" id="ARBA00029757"/>
    </source>
</evidence>
<dbReference type="EC" id="2.7.1.130" evidence="3 13"/>
<evidence type="ECO:0000313" key="14">
    <source>
        <dbReference type="EMBL" id="OXT01532.1"/>
    </source>
</evidence>
<dbReference type="RefSeq" id="WP_094075504.1">
    <property type="nucleotide sequence ID" value="NZ_NBYO01000001.1"/>
</dbReference>
<evidence type="ECO:0000256" key="4">
    <source>
        <dbReference type="ARBA" id="ARBA00016436"/>
    </source>
</evidence>
<evidence type="ECO:0000256" key="5">
    <source>
        <dbReference type="ARBA" id="ARBA00022516"/>
    </source>
</evidence>
<dbReference type="GO" id="GO:0009244">
    <property type="term" value="P:lipopolysaccharide core region biosynthetic process"/>
    <property type="evidence" value="ECO:0007669"/>
    <property type="project" value="TreeGrafter"/>
</dbReference>
<dbReference type="Proteomes" id="UP000215405">
    <property type="component" value="Unassembled WGS sequence"/>
</dbReference>
<keyword evidence="6 13" id="KW-0441">Lipid A biosynthesis</keyword>
<comment type="similarity">
    <text evidence="13">Belongs to the LpxK family.</text>
</comment>
<dbReference type="HAMAP" id="MF_00409">
    <property type="entry name" value="LpxK"/>
    <property type="match status" value="1"/>
</dbReference>
<evidence type="ECO:0000313" key="15">
    <source>
        <dbReference type="Proteomes" id="UP000215405"/>
    </source>
</evidence>
<evidence type="ECO:0000256" key="11">
    <source>
        <dbReference type="ARBA" id="ARBA00023098"/>
    </source>
</evidence>
<accession>A0A231V037</accession>
<dbReference type="EMBL" id="NBYO01000001">
    <property type="protein sequence ID" value="OXT01532.1"/>
    <property type="molecule type" value="Genomic_DNA"/>
</dbReference>
<name>A0A231V037_9HYPH</name>
<dbReference type="GO" id="GO:0005886">
    <property type="term" value="C:plasma membrane"/>
    <property type="evidence" value="ECO:0007669"/>
    <property type="project" value="TreeGrafter"/>
</dbReference>
<dbReference type="GO" id="GO:0005524">
    <property type="term" value="F:ATP binding"/>
    <property type="evidence" value="ECO:0007669"/>
    <property type="project" value="UniProtKB-UniRule"/>
</dbReference>
<dbReference type="PANTHER" id="PTHR42724">
    <property type="entry name" value="TETRAACYLDISACCHARIDE 4'-KINASE"/>
    <property type="match status" value="1"/>
</dbReference>
<keyword evidence="9 13" id="KW-0418">Kinase</keyword>
<keyword evidence="10 13" id="KW-0067">ATP-binding</keyword>
<comment type="catalytic activity">
    <reaction evidence="13">
        <text>a lipid A disaccharide + ATP = a lipid IVA + ADP + H(+)</text>
        <dbReference type="Rhea" id="RHEA:67840"/>
        <dbReference type="ChEBI" id="CHEBI:15378"/>
        <dbReference type="ChEBI" id="CHEBI:30616"/>
        <dbReference type="ChEBI" id="CHEBI:176343"/>
        <dbReference type="ChEBI" id="CHEBI:176425"/>
        <dbReference type="ChEBI" id="CHEBI:456216"/>
        <dbReference type="EC" id="2.7.1.130"/>
    </reaction>
</comment>
<dbReference type="UniPathway" id="UPA00359">
    <property type="reaction ID" value="UER00482"/>
</dbReference>
<evidence type="ECO:0000256" key="7">
    <source>
        <dbReference type="ARBA" id="ARBA00022679"/>
    </source>
</evidence>
<evidence type="ECO:0000256" key="8">
    <source>
        <dbReference type="ARBA" id="ARBA00022741"/>
    </source>
</evidence>
<comment type="pathway">
    <text evidence="2 13">Glycolipid biosynthesis; lipid IV(A) biosynthesis; lipid IV(A) from (3R)-3-hydroxytetradecanoyl-[acyl-carrier-protein] and UDP-N-acetyl-alpha-D-glucosamine: step 6/6.</text>
</comment>
<dbReference type="InterPro" id="IPR003758">
    <property type="entry name" value="LpxK"/>
</dbReference>
<dbReference type="AlphaFoldDB" id="A0A231V037"/>
<gene>
    <name evidence="13" type="primary">lpxK</name>
    <name evidence="14" type="ORF">B7H23_00700</name>
</gene>
<protein>
    <recommendedName>
        <fullName evidence="4 13">Tetraacyldisaccharide 4'-kinase</fullName>
        <ecNumber evidence="3 13">2.7.1.130</ecNumber>
    </recommendedName>
    <alternativeName>
        <fullName evidence="12 13">Lipid A 4'-kinase</fullName>
    </alternativeName>
</protein>